<keyword evidence="3" id="KW-1185">Reference proteome</keyword>
<sequence length="269" mass="30571">MIEREHIAVEDAVKNWQRCRQEDLPRAFYAYDDEECQSERVVTYRIGREDMEDLISNVVTNEEGMPTKDFHFKIHLGLRKDLLTDEIPEYPAFTLFMQALNHYPAKGQQLCADDYAGSVELIWEKNSRFSETMGEGTESDKNALSAAGAYLFIHSWMELPEEVLAEPFTAVSKVLGKRVRSYRFAEAESASIYQDILNSLKSDAPMLDVHMGNGMAVWQHPFSFRPVIEVKDVLKNAESPRMAGINSTANSEGDTFYDFGGPEPPPKEL</sequence>
<dbReference type="EMBL" id="VOXD01000001">
    <property type="protein sequence ID" value="TXF91628.1"/>
    <property type="molecule type" value="Genomic_DNA"/>
</dbReference>
<gene>
    <name evidence="2" type="ORF">FUA23_00135</name>
</gene>
<reference evidence="2 3" key="1">
    <citation type="submission" date="2019-08" db="EMBL/GenBank/DDBJ databases">
        <title>Lewinella sp. strain SSH13 Genome sequencing and assembly.</title>
        <authorList>
            <person name="Kim I."/>
        </authorList>
    </citation>
    <scope>NUCLEOTIDE SEQUENCE [LARGE SCALE GENOMIC DNA]</scope>
    <source>
        <strain evidence="2 3">SSH13</strain>
    </source>
</reference>
<name>A0A5C7FJW1_9BACT</name>
<dbReference type="Proteomes" id="UP000321907">
    <property type="component" value="Unassembled WGS sequence"/>
</dbReference>
<feature type="region of interest" description="Disordered" evidence="1">
    <location>
        <begin position="244"/>
        <end position="269"/>
    </location>
</feature>
<dbReference type="RefSeq" id="WP_147928669.1">
    <property type="nucleotide sequence ID" value="NZ_VOXD01000001.1"/>
</dbReference>
<comment type="caution">
    <text evidence="2">The sequence shown here is derived from an EMBL/GenBank/DDBJ whole genome shotgun (WGS) entry which is preliminary data.</text>
</comment>
<accession>A0A5C7FJW1</accession>
<evidence type="ECO:0000313" key="3">
    <source>
        <dbReference type="Proteomes" id="UP000321907"/>
    </source>
</evidence>
<dbReference type="OrthoDB" id="1492848at2"/>
<proteinExistence type="predicted"/>
<evidence type="ECO:0000256" key="1">
    <source>
        <dbReference type="SAM" id="MobiDB-lite"/>
    </source>
</evidence>
<dbReference type="AlphaFoldDB" id="A0A5C7FJW1"/>
<evidence type="ECO:0000313" key="2">
    <source>
        <dbReference type="EMBL" id="TXF91628.1"/>
    </source>
</evidence>
<organism evidence="2 3">
    <name type="scientific">Neolewinella aurantiaca</name>
    <dbReference type="NCBI Taxonomy" id="2602767"/>
    <lineage>
        <taxon>Bacteria</taxon>
        <taxon>Pseudomonadati</taxon>
        <taxon>Bacteroidota</taxon>
        <taxon>Saprospiria</taxon>
        <taxon>Saprospirales</taxon>
        <taxon>Lewinellaceae</taxon>
        <taxon>Neolewinella</taxon>
    </lineage>
</organism>
<protein>
    <submittedName>
        <fullName evidence="2">Uncharacterized protein</fullName>
    </submittedName>
</protein>